<proteinExistence type="predicted"/>
<dbReference type="AlphaFoldDB" id="A0A8E2DHK8"/>
<protein>
    <submittedName>
        <fullName evidence="2">Uncharacterized protein</fullName>
    </submittedName>
</protein>
<feature type="compositionally biased region" description="Low complexity" evidence="1">
    <location>
        <begin position="269"/>
        <end position="281"/>
    </location>
</feature>
<feature type="region of interest" description="Disordered" evidence="1">
    <location>
        <begin position="214"/>
        <end position="313"/>
    </location>
</feature>
<accession>A0A8E2DHK8</accession>
<dbReference type="Proteomes" id="UP000250043">
    <property type="component" value="Unassembled WGS sequence"/>
</dbReference>
<evidence type="ECO:0000256" key="1">
    <source>
        <dbReference type="SAM" id="MobiDB-lite"/>
    </source>
</evidence>
<dbReference type="EMBL" id="KV722495">
    <property type="protein sequence ID" value="OCH87192.1"/>
    <property type="molecule type" value="Genomic_DNA"/>
</dbReference>
<keyword evidence="3" id="KW-1185">Reference proteome</keyword>
<feature type="region of interest" description="Disordered" evidence="1">
    <location>
        <begin position="106"/>
        <end position="136"/>
    </location>
</feature>
<organism evidence="2 3">
    <name type="scientific">Obba rivulosa</name>
    <dbReference type="NCBI Taxonomy" id="1052685"/>
    <lineage>
        <taxon>Eukaryota</taxon>
        <taxon>Fungi</taxon>
        <taxon>Dikarya</taxon>
        <taxon>Basidiomycota</taxon>
        <taxon>Agaricomycotina</taxon>
        <taxon>Agaricomycetes</taxon>
        <taxon>Polyporales</taxon>
        <taxon>Gelatoporiaceae</taxon>
        <taxon>Obba</taxon>
    </lineage>
</organism>
<evidence type="ECO:0000313" key="2">
    <source>
        <dbReference type="EMBL" id="OCH87192.1"/>
    </source>
</evidence>
<feature type="compositionally biased region" description="Gly residues" evidence="1">
    <location>
        <begin position="299"/>
        <end position="310"/>
    </location>
</feature>
<feature type="compositionally biased region" description="Polar residues" evidence="1">
    <location>
        <begin position="124"/>
        <end position="136"/>
    </location>
</feature>
<feature type="compositionally biased region" description="Acidic residues" evidence="1">
    <location>
        <begin position="282"/>
        <end position="297"/>
    </location>
</feature>
<sequence>MLSRKTLTMLLNGRGYKRNEDKLLHVNDVSKKRKSRSKYSERLKQACLYGSAARCPPTPYKCRRCHGPGPFKAVVAYKAGLAGKYNFVCAFDSEISTLKRKRRTAMPASRVGGARVSANRRTPGLSSAISSPSKTCTPTARLRLSLIGTSSPTLVYGSRSTSDTVDLGTISLSDDDSETDFFSGTRSRYKKSKSIKDTVIDCTATQPDVVDLGTISLTDDDSDADQTRSRYKGKAMEGTVMDSAGTQVLSAPQDGTDGTPYSPLPPSSQPSSSLFGSGDSDPVGDEQDQGDAEDDGVGDGHFGGDSGSESGGAAVRMQSLGDATFTLKVVLWDESDCLLQMLVRTSPATGTALIGRLVHKPFSLWEEAILELWDDTISSWQGGYAKYTLVKLSPSVPIVLARVMGVRHCPDLSIQTICIKKLPVLSIDHDPHPSVALQALADLTLDTLEDAKILPGVEGYLEDSDEWHRVTFGDFDSIQAPPSTQPCLAVNGLHTPPSNQAALAAKPFLLPLGLVVEWMMKKQVAGADGRSRAASTSYTSAGARKKAGVRRAVIAHDDDVIEISDSHSSDEGRKLLAKGKGKAKAGVSTKWTVSMKASWTVNKDGKEHFELTLCTSSSDDDLAGDGTVH</sequence>
<name>A0A8E2DHK8_9APHY</name>
<reference evidence="2 3" key="1">
    <citation type="submission" date="2016-07" db="EMBL/GenBank/DDBJ databases">
        <title>Draft genome of the white-rot fungus Obba rivulosa 3A-2.</title>
        <authorList>
            <consortium name="DOE Joint Genome Institute"/>
            <person name="Miettinen O."/>
            <person name="Riley R."/>
            <person name="Acob R."/>
            <person name="Barry K."/>
            <person name="Cullen D."/>
            <person name="De Vries R."/>
            <person name="Hainaut M."/>
            <person name="Hatakka A."/>
            <person name="Henrissat B."/>
            <person name="Hilden K."/>
            <person name="Kuo R."/>
            <person name="Labutti K."/>
            <person name="Lipzen A."/>
            <person name="Makela M.R."/>
            <person name="Sandor L."/>
            <person name="Spatafora J.W."/>
            <person name="Grigoriev I.V."/>
            <person name="Hibbett D.S."/>
        </authorList>
    </citation>
    <scope>NUCLEOTIDE SEQUENCE [LARGE SCALE GENOMIC DNA]</scope>
    <source>
        <strain evidence="2 3">3A-2</strain>
    </source>
</reference>
<evidence type="ECO:0000313" key="3">
    <source>
        <dbReference type="Proteomes" id="UP000250043"/>
    </source>
</evidence>
<gene>
    <name evidence="2" type="ORF">OBBRIDRAFT_837589</name>
</gene>